<dbReference type="CDD" id="cd00338">
    <property type="entry name" value="Ser_Recombinase"/>
    <property type="match status" value="1"/>
</dbReference>
<gene>
    <name evidence="2" type="ORF">POF50_010300</name>
</gene>
<dbReference type="Gene3D" id="3.90.1750.20">
    <property type="entry name" value="Putative Large Serine Recombinase, Chain B, Domain 2"/>
    <property type="match status" value="1"/>
</dbReference>
<name>A0AA90H6K4_9ACTN</name>
<organism evidence="2">
    <name type="scientific">Streptantibioticus silvisoli</name>
    <dbReference type="NCBI Taxonomy" id="2705255"/>
    <lineage>
        <taxon>Bacteria</taxon>
        <taxon>Bacillati</taxon>
        <taxon>Actinomycetota</taxon>
        <taxon>Actinomycetes</taxon>
        <taxon>Kitasatosporales</taxon>
        <taxon>Streptomycetaceae</taxon>
        <taxon>Streptantibioticus</taxon>
    </lineage>
</organism>
<dbReference type="GO" id="GO:0003677">
    <property type="term" value="F:DNA binding"/>
    <property type="evidence" value="ECO:0007669"/>
    <property type="project" value="InterPro"/>
</dbReference>
<reference evidence="2" key="1">
    <citation type="submission" date="2023-05" db="EMBL/GenBank/DDBJ databases">
        <title>Streptantibioticus silvisoli sp. nov., acidotolerant actinomycetes 1 from pine litter.</title>
        <authorList>
            <person name="Swiecimska M."/>
            <person name="Golinska P."/>
            <person name="Sangal V."/>
            <person name="Wachnowicz B."/>
            <person name="Goodfellow M."/>
        </authorList>
    </citation>
    <scope>NUCLEOTIDE SEQUENCE</scope>
    <source>
        <strain evidence="2">SL13</strain>
    </source>
</reference>
<dbReference type="RefSeq" id="WP_271314724.1">
    <property type="nucleotide sequence ID" value="NZ_JABXJJ020000011.1"/>
</dbReference>
<dbReference type="Pfam" id="PF07508">
    <property type="entry name" value="Recombinase"/>
    <property type="match status" value="1"/>
</dbReference>
<dbReference type="AlphaFoldDB" id="A0AA90H6K4"/>
<sequence length="508" mass="56159">MVEEIDLYLRKSKVVRDQEKRDLTSVGTQEELGRRWAVANNYRVRHVWVDNLSAWSDIVRPEFDGALNAILLGEVKALWCFAMDRFTRKGVDEIGPVLGRARVVFDYEGLDSSNERDRQWIINRAEQAREYSLRLSYNIRTTKEFQRSRGMWLGDAPYGLKVDGPLTRKLKHSADWPTVERIVGMIAAGTSGRQTCIVLNDEGVPSPNGGRWQSSTVSRMLNNPVYEGWQVTNQRGAPGNGTVYRNAEGQRVGVLAEGSDPIPSDLLAKARSVLSGHLPIKPVRKGQPRTVHVLTGLTRCTGCLGALPCEGRSHVCSAHKIGKGCPRPTSVMRTALELYVRNRWVSRLSAAEDDDPLLPAVAERYGALQDPRTTAEAREAWAAVEAAERGVERLVQQMAAGMYEPPFDAHLPALQAEARAALLVAKARAAKAAPSVVDLTLLREAETAQQMWDSADVALRRDLARVAIQRIYVSKAAGHCKGFDGDSRVTIVWHGEADPMIRTAPASQ</sequence>
<dbReference type="InterPro" id="IPR006119">
    <property type="entry name" value="Resolv_N"/>
</dbReference>
<dbReference type="InterPro" id="IPR036162">
    <property type="entry name" value="Resolvase-like_N_sf"/>
</dbReference>
<evidence type="ECO:0000259" key="1">
    <source>
        <dbReference type="SMART" id="SM00857"/>
    </source>
</evidence>
<accession>A0AA90H6K4</accession>
<evidence type="ECO:0000313" key="2">
    <source>
        <dbReference type="EMBL" id="MDI5969725.1"/>
    </source>
</evidence>
<proteinExistence type="predicted"/>
<protein>
    <submittedName>
        <fullName evidence="2">Recombinase family protein</fullName>
    </submittedName>
</protein>
<dbReference type="GO" id="GO:0000150">
    <property type="term" value="F:DNA strand exchange activity"/>
    <property type="evidence" value="ECO:0007669"/>
    <property type="project" value="InterPro"/>
</dbReference>
<dbReference type="InterPro" id="IPR011109">
    <property type="entry name" value="DNA_bind_recombinase_dom"/>
</dbReference>
<dbReference type="Gene3D" id="3.40.50.1390">
    <property type="entry name" value="Resolvase, N-terminal catalytic domain"/>
    <property type="match status" value="1"/>
</dbReference>
<dbReference type="InterPro" id="IPR050639">
    <property type="entry name" value="SSR_resolvase"/>
</dbReference>
<dbReference type="PANTHER" id="PTHR30461:SF23">
    <property type="entry name" value="DNA RECOMBINASE-RELATED"/>
    <property type="match status" value="1"/>
</dbReference>
<dbReference type="InterPro" id="IPR038109">
    <property type="entry name" value="DNA_bind_recomb_sf"/>
</dbReference>
<feature type="domain" description="Resolvase/invertase-type recombinase catalytic" evidence="1">
    <location>
        <begin position="5"/>
        <end position="152"/>
    </location>
</feature>
<dbReference type="Pfam" id="PF00239">
    <property type="entry name" value="Resolvase"/>
    <property type="match status" value="1"/>
</dbReference>
<dbReference type="EMBL" id="JABXJJ020000011">
    <property type="protein sequence ID" value="MDI5969725.1"/>
    <property type="molecule type" value="Genomic_DNA"/>
</dbReference>
<comment type="caution">
    <text evidence="2">The sequence shown here is derived from an EMBL/GenBank/DDBJ whole genome shotgun (WGS) entry which is preliminary data.</text>
</comment>
<dbReference type="SMART" id="SM00857">
    <property type="entry name" value="Resolvase"/>
    <property type="match status" value="1"/>
</dbReference>
<dbReference type="PANTHER" id="PTHR30461">
    <property type="entry name" value="DNA-INVERTASE FROM LAMBDOID PROPHAGE"/>
    <property type="match status" value="1"/>
</dbReference>
<dbReference type="SUPFAM" id="SSF53041">
    <property type="entry name" value="Resolvase-like"/>
    <property type="match status" value="1"/>
</dbReference>